<evidence type="ECO:0000313" key="2">
    <source>
        <dbReference type="EMBL" id="EFI93503.1"/>
    </source>
</evidence>
<feature type="domain" description="Fungal-type protein kinase" evidence="1">
    <location>
        <begin position="64"/>
        <end position="182"/>
    </location>
</feature>
<dbReference type="OrthoDB" id="5569250at2759"/>
<evidence type="ECO:0000313" key="3">
    <source>
        <dbReference type="Proteomes" id="UP000007431"/>
    </source>
</evidence>
<accession>D8QFY8</accession>
<proteinExistence type="predicted"/>
<dbReference type="PANTHER" id="PTHR38248">
    <property type="entry name" value="FUNK1 6"/>
    <property type="match status" value="1"/>
</dbReference>
<dbReference type="Pfam" id="PF17667">
    <property type="entry name" value="Pkinase_fungal"/>
    <property type="match status" value="1"/>
</dbReference>
<dbReference type="AlphaFoldDB" id="D8QFY8"/>
<dbReference type="GeneID" id="9592176"/>
<evidence type="ECO:0000259" key="1">
    <source>
        <dbReference type="Pfam" id="PF17667"/>
    </source>
</evidence>
<organism evidence="3">
    <name type="scientific">Schizophyllum commune (strain H4-8 / FGSC 9210)</name>
    <name type="common">Split gill fungus</name>
    <dbReference type="NCBI Taxonomy" id="578458"/>
    <lineage>
        <taxon>Eukaryota</taxon>
        <taxon>Fungi</taxon>
        <taxon>Dikarya</taxon>
        <taxon>Basidiomycota</taxon>
        <taxon>Agaricomycotina</taxon>
        <taxon>Agaricomycetes</taxon>
        <taxon>Agaricomycetidae</taxon>
        <taxon>Agaricales</taxon>
        <taxon>Schizophyllaceae</taxon>
        <taxon>Schizophyllum</taxon>
    </lineage>
</organism>
<dbReference type="PANTHER" id="PTHR38248:SF2">
    <property type="entry name" value="FUNK1 11"/>
    <property type="match status" value="1"/>
</dbReference>
<name>D8QFY8_SCHCM</name>
<dbReference type="OMA" id="MFESFME"/>
<reference evidence="2 3" key="1">
    <citation type="journal article" date="2010" name="Nat. Biotechnol.">
        <title>Genome sequence of the model mushroom Schizophyllum commune.</title>
        <authorList>
            <person name="Ohm R.A."/>
            <person name="de Jong J.F."/>
            <person name="Lugones L.G."/>
            <person name="Aerts A."/>
            <person name="Kothe E."/>
            <person name="Stajich J.E."/>
            <person name="de Vries R.P."/>
            <person name="Record E."/>
            <person name="Levasseur A."/>
            <person name="Baker S.E."/>
            <person name="Bartholomew K.A."/>
            <person name="Coutinho P.M."/>
            <person name="Erdmann S."/>
            <person name="Fowler T.J."/>
            <person name="Gathman A.C."/>
            <person name="Lombard V."/>
            <person name="Henrissat B."/>
            <person name="Knabe N."/>
            <person name="Kuees U."/>
            <person name="Lilly W.W."/>
            <person name="Lindquist E."/>
            <person name="Lucas S."/>
            <person name="Magnuson J.K."/>
            <person name="Piumi F."/>
            <person name="Raudaskoski M."/>
            <person name="Salamov A."/>
            <person name="Schmutz J."/>
            <person name="Schwarze F.W.M.R."/>
            <person name="vanKuyk P.A."/>
            <person name="Horton J.S."/>
            <person name="Grigoriev I.V."/>
            <person name="Woesten H.A.B."/>
        </authorList>
    </citation>
    <scope>NUCLEOTIDE SEQUENCE [LARGE SCALE GENOMIC DNA]</scope>
    <source>
        <strain evidence="3">H4-8 / FGSC 9210</strain>
    </source>
</reference>
<dbReference type="HOGENOM" id="CLU_070651_0_0_1"/>
<dbReference type="InterPro" id="IPR040976">
    <property type="entry name" value="Pkinase_fungal"/>
</dbReference>
<dbReference type="EMBL" id="GL377311">
    <property type="protein sequence ID" value="EFI93503.1"/>
    <property type="molecule type" value="Genomic_DNA"/>
</dbReference>
<feature type="non-terminal residue" evidence="2">
    <location>
        <position position="297"/>
    </location>
</feature>
<protein>
    <recommendedName>
        <fullName evidence="1">Fungal-type protein kinase domain-containing protein</fullName>
    </recommendedName>
</protein>
<dbReference type="RefSeq" id="XP_003028406.1">
    <property type="nucleotide sequence ID" value="XM_003028360.1"/>
</dbReference>
<sequence length="297" mass="33541">MGLSRRDGIKKLLDLKAGVLDVCAGYDFDSPDTDGVLPSSVKSSAAAFGHGRRTLVYQVIHEIRPLWLLESAEEFKSCYVDLLRAHFHAYDPDRVLHRDISATSALARLRPDGKVAGLLNDWDLTCAVEGEGLGQQLAPQLRSGSTIFMAIDLQRRAGGKYAVTNHRYCHDLESFFWLLVWAVLHFDLNNKRHLDCNMSADWNGGWAESSFFKVDLLDSGYTMDGVLQNTLNIWQDVVECWVKPLACLLDTARQSSTKWVDKRRKVFDVNAYANELTFEAFVQTIEQLPRTRALEEA</sequence>
<dbReference type="InParanoid" id="D8QFY8"/>
<gene>
    <name evidence="2" type="ORF">SCHCODRAFT_112782</name>
</gene>
<dbReference type="KEGG" id="scm:SCHCO_02692445"/>
<dbReference type="VEuPathDB" id="FungiDB:SCHCODRAFT_02692445"/>
<dbReference type="eggNOG" id="ENOG502SVH8">
    <property type="taxonomic scope" value="Eukaryota"/>
</dbReference>
<dbReference type="Proteomes" id="UP000007431">
    <property type="component" value="Unassembled WGS sequence"/>
</dbReference>
<keyword evidence="3" id="KW-1185">Reference proteome</keyword>